<keyword evidence="7" id="KW-1185">Reference proteome</keyword>
<dbReference type="PANTHER" id="PTHR30419">
    <property type="entry name" value="HTH-TYPE TRANSCRIPTIONAL REGULATOR YBHD"/>
    <property type="match status" value="1"/>
</dbReference>
<dbReference type="Gene3D" id="3.40.190.290">
    <property type="match status" value="1"/>
</dbReference>
<gene>
    <name evidence="6" type="ordered locus">RUM_04130</name>
</gene>
<dbReference type="GO" id="GO:0003700">
    <property type="term" value="F:DNA-binding transcription factor activity"/>
    <property type="evidence" value="ECO:0007669"/>
    <property type="project" value="InterPro"/>
</dbReference>
<protein>
    <submittedName>
        <fullName evidence="6">Transcriptional regulator</fullName>
    </submittedName>
</protein>
<dbReference type="SUPFAM" id="SSF46785">
    <property type="entry name" value="Winged helix' DNA-binding domain"/>
    <property type="match status" value="1"/>
</dbReference>
<dbReference type="PROSITE" id="PS50931">
    <property type="entry name" value="HTH_LYSR"/>
    <property type="match status" value="1"/>
</dbReference>
<dbReference type="PATRIC" id="fig|213810.4.peg.321"/>
<accession>D4LAK3</accession>
<dbReference type="Pfam" id="PF03466">
    <property type="entry name" value="LysR_substrate"/>
    <property type="match status" value="1"/>
</dbReference>
<reference evidence="6" key="2">
    <citation type="submission" date="2010-03" db="EMBL/GenBank/DDBJ databases">
        <authorList>
            <person name="Pajon A."/>
        </authorList>
    </citation>
    <scope>NUCLEOTIDE SEQUENCE</scope>
    <source>
        <strain evidence="6">Type strain: 18P13</strain>
    </source>
</reference>
<dbReference type="PRINTS" id="PR00039">
    <property type="entry name" value="HTHLYSR"/>
</dbReference>
<proteinExistence type="inferred from homology"/>
<dbReference type="SUPFAM" id="SSF53850">
    <property type="entry name" value="Periplasmic binding protein-like II"/>
    <property type="match status" value="1"/>
</dbReference>
<name>D4LAK3_RUMC1</name>
<dbReference type="HOGENOM" id="CLU_039613_6_1_9"/>
<dbReference type="AlphaFoldDB" id="D4LAK3"/>
<dbReference type="GeneID" id="83155245"/>
<evidence type="ECO:0000256" key="1">
    <source>
        <dbReference type="ARBA" id="ARBA00009437"/>
    </source>
</evidence>
<feature type="domain" description="HTH lysR-type" evidence="5">
    <location>
        <begin position="9"/>
        <end position="60"/>
    </location>
</feature>
<dbReference type="InterPro" id="IPR050950">
    <property type="entry name" value="HTH-type_LysR_regulators"/>
</dbReference>
<dbReference type="STRING" id="213810.RUM_04130"/>
<evidence type="ECO:0000256" key="4">
    <source>
        <dbReference type="ARBA" id="ARBA00023163"/>
    </source>
</evidence>
<evidence type="ECO:0000259" key="5">
    <source>
        <dbReference type="PROSITE" id="PS50931"/>
    </source>
</evidence>
<dbReference type="InterPro" id="IPR036388">
    <property type="entry name" value="WH-like_DNA-bd_sf"/>
</dbReference>
<dbReference type="InterPro" id="IPR000847">
    <property type="entry name" value="LysR_HTH_N"/>
</dbReference>
<dbReference type="GO" id="GO:0003677">
    <property type="term" value="F:DNA binding"/>
    <property type="evidence" value="ECO:0007669"/>
    <property type="project" value="UniProtKB-KW"/>
</dbReference>
<evidence type="ECO:0000313" key="7">
    <source>
        <dbReference type="Proteomes" id="UP000007054"/>
    </source>
</evidence>
<evidence type="ECO:0000256" key="2">
    <source>
        <dbReference type="ARBA" id="ARBA00023015"/>
    </source>
</evidence>
<dbReference type="CDD" id="cd05466">
    <property type="entry name" value="PBP2_LTTR_substrate"/>
    <property type="match status" value="1"/>
</dbReference>
<evidence type="ECO:0000313" key="6">
    <source>
        <dbReference type="EMBL" id="CBL16648.1"/>
    </source>
</evidence>
<dbReference type="InterPro" id="IPR005119">
    <property type="entry name" value="LysR_subst-bd"/>
</dbReference>
<dbReference type="Proteomes" id="UP000007054">
    <property type="component" value="Chromosome"/>
</dbReference>
<dbReference type="RefSeq" id="WP_015557555.1">
    <property type="nucleotide sequence ID" value="NC_021039.1"/>
</dbReference>
<dbReference type="EMBL" id="FP929052">
    <property type="protein sequence ID" value="CBL16648.1"/>
    <property type="molecule type" value="Genomic_DNA"/>
</dbReference>
<comment type="similarity">
    <text evidence="1">Belongs to the LysR transcriptional regulatory family.</text>
</comment>
<dbReference type="InterPro" id="IPR036390">
    <property type="entry name" value="WH_DNA-bd_sf"/>
</dbReference>
<reference evidence="6" key="1">
    <citation type="submission" date="2010-03" db="EMBL/GenBank/DDBJ databases">
        <title>The genome sequence of Ruminococcus sp. 18P13.</title>
        <authorList>
            <consortium name="metaHIT consortium -- http://www.metahit.eu/"/>
            <person name="Pajon A."/>
            <person name="Turner K."/>
            <person name="Parkhill J."/>
            <person name="Bernalier A."/>
        </authorList>
    </citation>
    <scope>NUCLEOTIDE SEQUENCE [LARGE SCALE GENOMIC DNA]</scope>
    <source>
        <strain evidence="6">Type strain: 18P13</strain>
    </source>
</reference>
<sequence length="300" mass="33311">MYISYDYYRVFYYVARYGNVSQAARLLLNNQPNLTRTIKKLEAELGCPLFSRSRKGMKLTPEGEHLFEHIRIAMEHISAGEAEITEQRSLQSGTVYIAASEVALRCMLLPVLKKYRLLYPGIHIRISNHSTPQAISALKEGTADIAVVTTPTVQAASLTETLVKPITEVAVCSPYFTALTGRQVSLADLVHFPLISLGKDTKSFAFFSGLFTEHGLPYQPDIEAFTADQILPMVQADLGVGFVPEEFLQDSSGVCKIDLKESIPKRHIALIKRKEQPLSVAARELVHMILEQSESDALAV</sequence>
<dbReference type="KEGG" id="rch:RUM_04130"/>
<keyword evidence="2" id="KW-0805">Transcription regulation</keyword>
<keyword evidence="3" id="KW-0238">DNA-binding</keyword>
<keyword evidence="4" id="KW-0804">Transcription</keyword>
<dbReference type="Gene3D" id="1.10.10.10">
    <property type="entry name" value="Winged helix-like DNA-binding domain superfamily/Winged helix DNA-binding domain"/>
    <property type="match status" value="1"/>
</dbReference>
<dbReference type="GO" id="GO:0005829">
    <property type="term" value="C:cytosol"/>
    <property type="evidence" value="ECO:0007669"/>
    <property type="project" value="TreeGrafter"/>
</dbReference>
<dbReference type="BioCyc" id="RCHA213810:RUM_RS02005-MONOMER"/>
<evidence type="ECO:0000256" key="3">
    <source>
        <dbReference type="ARBA" id="ARBA00023125"/>
    </source>
</evidence>
<dbReference type="Pfam" id="PF00126">
    <property type="entry name" value="HTH_1"/>
    <property type="match status" value="1"/>
</dbReference>
<organism evidence="6 7">
    <name type="scientific">Ruminococcus champanellensis (strain DSM 18848 / JCM 17042 / KCTC 15320 / 18P13)</name>
    <dbReference type="NCBI Taxonomy" id="213810"/>
    <lineage>
        <taxon>Bacteria</taxon>
        <taxon>Bacillati</taxon>
        <taxon>Bacillota</taxon>
        <taxon>Clostridia</taxon>
        <taxon>Eubacteriales</taxon>
        <taxon>Oscillospiraceae</taxon>
        <taxon>Ruminococcus</taxon>
    </lineage>
</organism>